<comment type="subcellular location">
    <subcellularLocation>
        <location evidence="6">Cytoplasm</location>
    </subcellularLocation>
</comment>
<dbReference type="InterPro" id="IPR002813">
    <property type="entry name" value="Arg_biosynth_ArgJ"/>
</dbReference>
<dbReference type="Proteomes" id="UP000060487">
    <property type="component" value="Unassembled WGS sequence"/>
</dbReference>
<feature type="binding site" evidence="6">
    <location>
        <position position="174"/>
    </location>
    <ligand>
        <name>substrate</name>
    </ligand>
</feature>
<protein>
    <recommendedName>
        <fullName evidence="6">Arginine biosynthesis bifunctional protein ArgJ</fullName>
    </recommendedName>
    <domain>
        <recommendedName>
            <fullName evidence="6">Glutamate N-acetyltransferase</fullName>
            <ecNumber evidence="6">2.3.1.35</ecNumber>
        </recommendedName>
        <alternativeName>
            <fullName evidence="6">Ornithine acetyltransferase</fullName>
            <shortName evidence="6">OATase</shortName>
        </alternativeName>
        <alternativeName>
            <fullName evidence="6">Ornithine transacetylase</fullName>
        </alternativeName>
    </domain>
    <domain>
        <recommendedName>
            <fullName evidence="6">Amino-acid acetyltransferase</fullName>
            <ecNumber evidence="6">2.3.1.1</ecNumber>
        </recommendedName>
        <alternativeName>
            <fullName evidence="6">N-acetylglutamate synthase</fullName>
            <shortName evidence="6">AGSase</shortName>
        </alternativeName>
    </domain>
    <component>
        <recommendedName>
            <fullName evidence="6">Arginine biosynthesis bifunctional protein ArgJ alpha chain</fullName>
        </recommendedName>
    </component>
    <component>
        <recommendedName>
            <fullName evidence="6">Arginine biosynthesis bifunctional protein ArgJ beta chain</fullName>
        </recommendedName>
    </component>
</protein>
<comment type="function">
    <text evidence="6">Catalyzes two activities which are involved in the cyclic version of arginine biosynthesis: the synthesis of N-acetylglutamate from glutamate and acetyl-CoA as the acetyl donor, and of ornithine by transacetylation between N(2)-acetylornithine and glutamate.</text>
</comment>
<dbReference type="Gene3D" id="3.60.70.12">
    <property type="entry name" value="L-amino peptidase D-ALA esterase/amidase"/>
    <property type="match status" value="1"/>
</dbReference>
<feature type="site" description="Involved in the stabilization of negative charge on the oxyanion by the formation of the oxyanion hole" evidence="6">
    <location>
        <position position="111"/>
    </location>
</feature>
<feature type="active site" description="Nucleophile" evidence="6">
    <location>
        <position position="185"/>
    </location>
</feature>
<comment type="catalytic activity">
    <reaction evidence="6">
        <text>L-glutamate + acetyl-CoA = N-acetyl-L-glutamate + CoA + H(+)</text>
        <dbReference type="Rhea" id="RHEA:24292"/>
        <dbReference type="ChEBI" id="CHEBI:15378"/>
        <dbReference type="ChEBI" id="CHEBI:29985"/>
        <dbReference type="ChEBI" id="CHEBI:44337"/>
        <dbReference type="ChEBI" id="CHEBI:57287"/>
        <dbReference type="ChEBI" id="CHEBI:57288"/>
        <dbReference type="EC" id="2.3.1.1"/>
    </reaction>
</comment>
<keyword evidence="6" id="KW-0963">Cytoplasm</keyword>
<evidence type="ECO:0000256" key="6">
    <source>
        <dbReference type="HAMAP-Rule" id="MF_01106"/>
    </source>
</evidence>
<name>A0ABR5SCQ3_9BACT</name>
<dbReference type="NCBIfam" id="TIGR00120">
    <property type="entry name" value="ArgJ"/>
    <property type="match status" value="1"/>
</dbReference>
<accession>A0ABR5SCQ3</accession>
<dbReference type="EC" id="2.3.1.1" evidence="6"/>
<comment type="similarity">
    <text evidence="1 6">Belongs to the ArgJ family.</text>
</comment>
<keyword evidence="6" id="KW-0055">Arginine biosynthesis</keyword>
<evidence type="ECO:0000256" key="4">
    <source>
        <dbReference type="ARBA" id="ARBA00022813"/>
    </source>
</evidence>
<feature type="site" description="Involved in the stabilization of negative charge on the oxyanion by the formation of the oxyanion hole" evidence="6">
    <location>
        <position position="112"/>
    </location>
</feature>
<proteinExistence type="inferred from homology"/>
<keyword evidence="6" id="KW-0511">Multifunctional enzyme</keyword>
<keyword evidence="6" id="KW-0028">Amino-acid biosynthesis</keyword>
<dbReference type="Gene3D" id="3.10.20.340">
    <property type="entry name" value="ArgJ beta chain, C-terminal domain"/>
    <property type="match status" value="1"/>
</dbReference>
<comment type="pathway">
    <text evidence="6">Amino-acid biosynthesis; L-arginine biosynthesis; N(2)-acetyl-L-ornithine from L-glutamate: step 1/4.</text>
</comment>
<dbReference type="SUPFAM" id="SSF56266">
    <property type="entry name" value="DmpA/ArgJ-like"/>
    <property type="match status" value="1"/>
</dbReference>
<evidence type="ECO:0000256" key="3">
    <source>
        <dbReference type="ARBA" id="ARBA00022679"/>
    </source>
</evidence>
<feature type="binding site" evidence="6">
    <location>
        <position position="185"/>
    </location>
    <ligand>
        <name>substrate</name>
    </ligand>
</feature>
<dbReference type="CDD" id="cd02152">
    <property type="entry name" value="OAT"/>
    <property type="match status" value="1"/>
</dbReference>
<comment type="catalytic activity">
    <reaction evidence="6">
        <text>N(2)-acetyl-L-ornithine + L-glutamate = N-acetyl-L-glutamate + L-ornithine</text>
        <dbReference type="Rhea" id="RHEA:15349"/>
        <dbReference type="ChEBI" id="CHEBI:29985"/>
        <dbReference type="ChEBI" id="CHEBI:44337"/>
        <dbReference type="ChEBI" id="CHEBI:46911"/>
        <dbReference type="ChEBI" id="CHEBI:57805"/>
        <dbReference type="EC" id="2.3.1.35"/>
    </reaction>
</comment>
<feature type="binding site" evidence="6">
    <location>
        <position position="397"/>
    </location>
    <ligand>
        <name>substrate</name>
    </ligand>
</feature>
<keyword evidence="3 6" id="KW-0808">Transferase</keyword>
<gene>
    <name evidence="6" type="primary">argJ</name>
    <name evidence="7" type="ORF">ASN18_2560</name>
</gene>
<feature type="chain" id="PRO_5044910466" description="Arginine biosynthesis bifunctional protein ArgJ alpha chain" evidence="6">
    <location>
        <begin position="1"/>
        <end position="184"/>
    </location>
</feature>
<dbReference type="PANTHER" id="PTHR23100:SF0">
    <property type="entry name" value="ARGININE BIOSYNTHESIS BIFUNCTIONAL PROTEIN ARGJ, MITOCHONDRIAL"/>
    <property type="match status" value="1"/>
</dbReference>
<reference evidence="7 8" key="1">
    <citation type="submission" date="2015-11" db="EMBL/GenBank/DDBJ databases">
        <authorList>
            <person name="Lin W."/>
        </authorList>
    </citation>
    <scope>NUCLEOTIDE SEQUENCE [LARGE SCALE GENOMIC DNA]</scope>
    <source>
        <strain evidence="7 8">HCH-1</strain>
    </source>
</reference>
<dbReference type="EC" id="2.3.1.35" evidence="6"/>
<sequence length="397" mass="41742">MSEIEYHVPEGFLFSTVEAAVKKPGRKDIAIIYSTVSAVASGVFTTNIAKAAPVLLDIEKIKGGKGRAIVANSGNANACTGARGLKDTQKMSYVASITLNCPDPEVFVASTGVIGTPLPIDRMFSKIRDAAETIGNSTLLDTARAIMTTDSFPKIASAQFNITGKTATVAAVAKGAGMICPNMATMLCFVLTDAAITKDALDQALICANDLTFNRITVDGDMSTNDTVLVLANGLAGNKPIHTGTKGFNIFKTVLTDVLMSLATMIVKDGEGATKVMKVLVKGTKTEHDASIFARAIANSLLVKTAVYGCDANWGRVIAAAGHAGVHFDPNAVDIFFGSVRVVKNGLTTNKDAEAAGQLKADTVTITINFRMGKASAQVLSCDLTEEYIKINAEYRT</sequence>
<organism evidence="7 8">
    <name type="scientific">Candidatus Magnetominusculus xianensis</name>
    <dbReference type="NCBI Taxonomy" id="1748249"/>
    <lineage>
        <taxon>Bacteria</taxon>
        <taxon>Pseudomonadati</taxon>
        <taxon>Nitrospirota</taxon>
        <taxon>Nitrospiria</taxon>
        <taxon>Nitrospirales</taxon>
        <taxon>Nitrospiraceae</taxon>
        <taxon>Candidatus Magnetominusculus</taxon>
    </lineage>
</organism>
<feature type="binding site" evidence="6">
    <location>
        <position position="148"/>
    </location>
    <ligand>
        <name>substrate</name>
    </ligand>
</feature>
<feature type="chain" id="PRO_5044910465" description="Arginine biosynthesis bifunctional protein ArgJ beta chain" evidence="6">
    <location>
        <begin position="185"/>
        <end position="397"/>
    </location>
</feature>
<evidence type="ECO:0000313" key="7">
    <source>
        <dbReference type="EMBL" id="KWT82074.1"/>
    </source>
</evidence>
<dbReference type="Pfam" id="PF01960">
    <property type="entry name" value="ArgJ"/>
    <property type="match status" value="1"/>
</dbReference>
<evidence type="ECO:0000256" key="2">
    <source>
        <dbReference type="ARBA" id="ARBA00011475"/>
    </source>
</evidence>
<comment type="pathway">
    <text evidence="6">Amino-acid biosynthesis; L-arginine biosynthesis; L-ornithine and N-acetyl-L-glutamate from L-glutamate and N(2)-acetyl-L-ornithine (cyclic): step 1/1.</text>
</comment>
<keyword evidence="4 6" id="KW-0068">Autocatalytic cleavage</keyword>
<keyword evidence="8" id="KW-1185">Reference proteome</keyword>
<evidence type="ECO:0000256" key="5">
    <source>
        <dbReference type="ARBA" id="ARBA00023315"/>
    </source>
</evidence>
<keyword evidence="5 6" id="KW-0012">Acyltransferase</keyword>
<dbReference type="EMBL" id="LNQR01000091">
    <property type="protein sequence ID" value="KWT82074.1"/>
    <property type="molecule type" value="Genomic_DNA"/>
</dbReference>
<dbReference type="NCBIfam" id="NF003802">
    <property type="entry name" value="PRK05388.1"/>
    <property type="match status" value="1"/>
</dbReference>
<comment type="subunit">
    <text evidence="2 6">Heterotetramer of two alpha and two beta chains.</text>
</comment>
<feature type="binding site" evidence="6">
    <location>
        <position position="392"/>
    </location>
    <ligand>
        <name>substrate</name>
    </ligand>
</feature>
<evidence type="ECO:0000256" key="1">
    <source>
        <dbReference type="ARBA" id="ARBA00006774"/>
    </source>
</evidence>
<comment type="caution">
    <text evidence="7">The sequence shown here is derived from an EMBL/GenBank/DDBJ whole genome shotgun (WGS) entry which is preliminary data.</text>
</comment>
<dbReference type="HAMAP" id="MF_01106">
    <property type="entry name" value="ArgJ"/>
    <property type="match status" value="1"/>
</dbReference>
<evidence type="ECO:0000313" key="8">
    <source>
        <dbReference type="Proteomes" id="UP000060487"/>
    </source>
</evidence>
<dbReference type="InterPro" id="IPR042195">
    <property type="entry name" value="ArgJ_beta_C"/>
</dbReference>
<dbReference type="PANTHER" id="PTHR23100">
    <property type="entry name" value="ARGININE BIOSYNTHESIS BIFUNCTIONAL PROTEIN ARGJ"/>
    <property type="match status" value="1"/>
</dbReference>
<dbReference type="RefSeq" id="WP_085053186.1">
    <property type="nucleotide sequence ID" value="NZ_LNQR01000091.1"/>
</dbReference>
<feature type="site" description="Cleavage; by autolysis" evidence="6">
    <location>
        <begin position="184"/>
        <end position="185"/>
    </location>
</feature>
<dbReference type="InterPro" id="IPR016117">
    <property type="entry name" value="ArgJ-like_dom_sf"/>
</dbReference>
<feature type="binding site" evidence="6">
    <location>
        <position position="271"/>
    </location>
    <ligand>
        <name>substrate</name>
    </ligand>
</feature>